<reference evidence="8 9" key="1">
    <citation type="journal article" date="2005" name="Nature">
        <title>The genome of the social amoeba Dictyostelium discoideum.</title>
        <authorList>
            <consortium name="The Dictyostelium discoideum Sequencing Consortium"/>
            <person name="Eichinger L."/>
            <person name="Pachebat J.A."/>
            <person name="Glockner G."/>
            <person name="Rajandream M.A."/>
            <person name="Sucgang R."/>
            <person name="Berriman M."/>
            <person name="Song J."/>
            <person name="Olsen R."/>
            <person name="Szafranski K."/>
            <person name="Xu Q."/>
            <person name="Tunggal B."/>
            <person name="Kummerfeld S."/>
            <person name="Madera M."/>
            <person name="Konfortov B.A."/>
            <person name="Rivero F."/>
            <person name="Bankier A.T."/>
            <person name="Lehmann R."/>
            <person name="Hamlin N."/>
            <person name="Davies R."/>
            <person name="Gaudet P."/>
            <person name="Fey P."/>
            <person name="Pilcher K."/>
            <person name="Chen G."/>
            <person name="Saunders D."/>
            <person name="Sodergren E."/>
            <person name="Davis P."/>
            <person name="Kerhornou A."/>
            <person name="Nie X."/>
            <person name="Hall N."/>
            <person name="Anjard C."/>
            <person name="Hemphill L."/>
            <person name="Bason N."/>
            <person name="Farbrother P."/>
            <person name="Desany B."/>
            <person name="Just E."/>
            <person name="Morio T."/>
            <person name="Rost R."/>
            <person name="Churcher C."/>
            <person name="Cooper J."/>
            <person name="Haydock S."/>
            <person name="van Driessche N."/>
            <person name="Cronin A."/>
            <person name="Goodhead I."/>
            <person name="Muzny D."/>
            <person name="Mourier T."/>
            <person name="Pain A."/>
            <person name="Lu M."/>
            <person name="Harper D."/>
            <person name="Lindsay R."/>
            <person name="Hauser H."/>
            <person name="James K."/>
            <person name="Quiles M."/>
            <person name="Madan Babu M."/>
            <person name="Saito T."/>
            <person name="Buchrieser C."/>
            <person name="Wardroper A."/>
            <person name="Felder M."/>
            <person name="Thangavelu M."/>
            <person name="Johnson D."/>
            <person name="Knights A."/>
            <person name="Loulseged H."/>
            <person name="Mungall K."/>
            <person name="Oliver K."/>
            <person name="Price C."/>
            <person name="Quail M.A."/>
            <person name="Urushihara H."/>
            <person name="Hernandez J."/>
            <person name="Rabbinowitsch E."/>
            <person name="Steffen D."/>
            <person name="Sanders M."/>
            <person name="Ma J."/>
            <person name="Kohara Y."/>
            <person name="Sharp S."/>
            <person name="Simmonds M."/>
            <person name="Spiegler S."/>
            <person name="Tivey A."/>
            <person name="Sugano S."/>
            <person name="White B."/>
            <person name="Walker D."/>
            <person name="Woodward J."/>
            <person name="Winckler T."/>
            <person name="Tanaka Y."/>
            <person name="Shaulsky G."/>
            <person name="Schleicher M."/>
            <person name="Weinstock G."/>
            <person name="Rosenthal A."/>
            <person name="Cox E.C."/>
            <person name="Chisholm R.L."/>
            <person name="Gibbs R."/>
            <person name="Loomis W.F."/>
            <person name="Platzer M."/>
            <person name="Kay R.R."/>
            <person name="Williams J."/>
            <person name="Dear P.H."/>
            <person name="Noegel A.A."/>
            <person name="Barrell B."/>
            <person name="Kuspa A."/>
        </authorList>
    </citation>
    <scope>NUCLEOTIDE SEQUENCE [LARGE SCALE GENOMIC DNA]</scope>
    <source>
        <strain evidence="8 9">AX4</strain>
    </source>
</reference>
<comment type="caution">
    <text evidence="8">The sequence shown here is derived from an EMBL/GenBank/DDBJ whole genome shotgun (WGS) entry which is preliminary data.</text>
</comment>
<comment type="similarity">
    <text evidence="3">Belongs to the IPI1/TEX10 family.</text>
</comment>
<evidence type="ECO:0000256" key="3">
    <source>
        <dbReference type="ARBA" id="ARBA00006427"/>
    </source>
</evidence>
<evidence type="ECO:0000259" key="6">
    <source>
        <dbReference type="Pfam" id="PF12333"/>
    </source>
</evidence>
<dbReference type="Gene3D" id="1.25.10.10">
    <property type="entry name" value="Leucine-rich Repeat Variant"/>
    <property type="match status" value="1"/>
</dbReference>
<dbReference type="Proteomes" id="UP000002195">
    <property type="component" value="Unassembled WGS sequence"/>
</dbReference>
<evidence type="ECO:0000256" key="5">
    <source>
        <dbReference type="SAM" id="MobiDB-lite"/>
    </source>
</evidence>
<dbReference type="OMA" id="WKLHANN"/>
<dbReference type="STRING" id="44689.Q55DQ9"/>
<organism evidence="8 9">
    <name type="scientific">Dictyostelium discoideum</name>
    <name type="common">Social amoeba</name>
    <dbReference type="NCBI Taxonomy" id="44689"/>
    <lineage>
        <taxon>Eukaryota</taxon>
        <taxon>Amoebozoa</taxon>
        <taxon>Evosea</taxon>
        <taxon>Eumycetozoa</taxon>
        <taxon>Dictyostelia</taxon>
        <taxon>Dictyosteliales</taxon>
        <taxon>Dictyosteliaceae</taxon>
        <taxon>Dictyostelium</taxon>
    </lineage>
</organism>
<feature type="domain" description="Pre-rRNA-processing protein Ipi1 N-terminal" evidence="6">
    <location>
        <begin position="140"/>
        <end position="225"/>
    </location>
</feature>
<dbReference type="GO" id="GO:0005634">
    <property type="term" value="C:nucleus"/>
    <property type="evidence" value="ECO:0000318"/>
    <property type="project" value="GO_Central"/>
</dbReference>
<comment type="subcellular location">
    <subcellularLocation>
        <location evidence="1">Nucleus</location>
        <location evidence="1">Nucleolus</location>
    </subcellularLocation>
    <subcellularLocation>
        <location evidence="2">Nucleus</location>
        <location evidence="2">Nucleoplasm</location>
    </subcellularLocation>
</comment>
<keyword evidence="4" id="KW-0539">Nucleus</keyword>
<accession>Q55DQ9</accession>
<evidence type="ECO:0000256" key="1">
    <source>
        <dbReference type="ARBA" id="ARBA00004604"/>
    </source>
</evidence>
<dbReference type="HOGENOM" id="CLU_317737_0_0_1"/>
<dbReference type="InParanoid" id="Q55DQ9"/>
<dbReference type="PANTHER" id="PTHR16056:SF2">
    <property type="entry name" value="TESTIS-EXPRESSED PROTEIN 10"/>
    <property type="match status" value="1"/>
</dbReference>
<dbReference type="Pfam" id="PF25781">
    <property type="entry name" value="TPR_TEX10"/>
    <property type="match status" value="1"/>
</dbReference>
<evidence type="ECO:0000313" key="8">
    <source>
        <dbReference type="EMBL" id="EAL72764.1"/>
    </source>
</evidence>
<dbReference type="EMBL" id="AAFI02000005">
    <property type="protein sequence ID" value="EAL72764.1"/>
    <property type="molecule type" value="Genomic_DNA"/>
</dbReference>
<dbReference type="AlphaFoldDB" id="Q55DQ9"/>
<dbReference type="FunFam" id="1.25.10.10:FF:001557">
    <property type="entry name" value="Uncharacterized protein"/>
    <property type="match status" value="1"/>
</dbReference>
<dbReference type="Reactome" id="R-DDI-6791226">
    <property type="pathway name" value="Major pathway of rRNA processing in the nucleolus and cytosol"/>
</dbReference>
<dbReference type="dictyBase" id="DDB_G0270828"/>
<evidence type="ECO:0000256" key="2">
    <source>
        <dbReference type="ARBA" id="ARBA00004642"/>
    </source>
</evidence>
<evidence type="ECO:0000259" key="7">
    <source>
        <dbReference type="Pfam" id="PF25781"/>
    </source>
</evidence>
<evidence type="ECO:0000256" key="4">
    <source>
        <dbReference type="ARBA" id="ARBA00023242"/>
    </source>
</evidence>
<dbReference type="FunCoup" id="Q55DQ9">
    <property type="interactions" value="179"/>
</dbReference>
<dbReference type="KEGG" id="ddi:DDB_G0270828"/>
<keyword evidence="9" id="KW-1185">Reference proteome</keyword>
<dbReference type="InterPro" id="IPR024679">
    <property type="entry name" value="Ipi1_N"/>
</dbReference>
<protein>
    <submittedName>
        <fullName evidence="8">Uncharacterized protein</fullName>
    </submittedName>
</protein>
<dbReference type="RefSeq" id="XP_646072.1">
    <property type="nucleotide sequence ID" value="XM_640980.1"/>
</dbReference>
<evidence type="ECO:0000313" key="9">
    <source>
        <dbReference type="Proteomes" id="UP000002195"/>
    </source>
</evidence>
<sequence>MGRSAPKKTLQPSLDFKVKKKKLGKKPPPNPNITVTTFKSKALNMPGQNIVEEKDDLVNHRNLTLKDLLTKLNHYNDQVKKDAVTGIRDLILKHPSVLFVHLGAIMNKLVEVINDLDKDVRHCTHTLISTILPMLDEISISPFIPLFSVYINSGMTHLKTTIRLDSLRLLDIFIDHYPNLVSRSCHQMIPNYIDLLKRVSGAATVATISTSTSSSANVPISASVPVSQQKNKSSTASSTPKANSLHTRVMILKSLFKLIKVLLHEPDLSFSSLLNKIHKQRENTQIIDGKMAIDCSLTYQAYNDRKVFPDLFSKYLVKNNEQQQLNSDGTVKSLFPTILETSEEVKQFSSTLLPILIDLWLELGPSNPGISFQVLEDLELVVSIIQLLVHCLKENFSTTDFYEQLRKDYIKFFSVHFPFYVGSPSNPDSKEWIISCSINSLMTQTASHFLGYSPSISNVDQTINGWYQPFFEFIEDALNGKLIDEKVEATKGQSIKTHISNLLWIVKIILPILSSTQSESILNSFISFDEKCHPHSTSKKACVFFIKELIDIQSNPLLSNVKSFKNIIEWGLTSLPKLLWKLGNSDNDTSLMILNILLSVGRDKSKIKQYDSIQNALVPFFFTISKPTPQFPNGKQIYGPFSSLPLNIQFLALNTLYYFSSLNKIMIRSLIAICRSNKSSPEIISIVLDLIHNLYLVGTLSLSHYTAFCIAITLSITSKEIEDNTNNVIMIDEEKIQEQEKIIKKLCWNINSLRLSNSIENILEPMTEPFISELKKISTNFQDNNNENSGDSLNYILSLILSCFTDKNDYNNEIREKEFKSLSNELIITITNSIFIYIFQSIKFINSTSTKIYDLNIILKIIQLDNSNQILINILNLISSKLNVGNNQVEKNNNNQYSILSLIELFKSKELYEIFQLSNVKSIVGSIVKKVEKSVSTQLSTEKQLLEKLLSEVKLLFNE</sequence>
<name>Q55DQ9_DICDI</name>
<dbReference type="InterPro" id="IPR016024">
    <property type="entry name" value="ARM-type_fold"/>
</dbReference>
<dbReference type="eggNOG" id="KOG2149">
    <property type="taxonomic scope" value="Eukaryota"/>
</dbReference>
<proteinExistence type="inferred from homology"/>
<dbReference type="InterPro" id="IPR057949">
    <property type="entry name" value="TPR_TEX10"/>
</dbReference>
<dbReference type="PANTHER" id="PTHR16056">
    <property type="entry name" value="REGULATOR OF MICROTUBULE DYNAMICS PROTEIN"/>
    <property type="match status" value="1"/>
</dbReference>
<dbReference type="Pfam" id="PF12333">
    <property type="entry name" value="Ipi1_N"/>
    <property type="match status" value="1"/>
</dbReference>
<feature type="region of interest" description="Disordered" evidence="5">
    <location>
        <begin position="1"/>
        <end position="30"/>
    </location>
</feature>
<dbReference type="PaxDb" id="44689-DDB0220122"/>
<dbReference type="SUPFAM" id="SSF48371">
    <property type="entry name" value="ARM repeat"/>
    <property type="match status" value="1"/>
</dbReference>
<dbReference type="PhylomeDB" id="Q55DQ9"/>
<gene>
    <name evidence="8" type="ORF">DDB_G0270828</name>
</gene>
<dbReference type="InterPro" id="IPR011989">
    <property type="entry name" value="ARM-like"/>
</dbReference>
<dbReference type="VEuPathDB" id="AmoebaDB:DDB_G0270828"/>
<dbReference type="GeneID" id="8617022"/>
<feature type="domain" description="TEX10-like TPR repeats" evidence="7">
    <location>
        <begin position="572"/>
        <end position="698"/>
    </location>
</feature>